<accession>A0AAW2FK92</accession>
<keyword evidence="1" id="KW-0812">Transmembrane</keyword>
<dbReference type="EMBL" id="JADYXP020000011">
    <property type="protein sequence ID" value="KAL0114577.1"/>
    <property type="molecule type" value="Genomic_DNA"/>
</dbReference>
<keyword evidence="1" id="KW-1133">Transmembrane helix</keyword>
<evidence type="ECO:0000313" key="3">
    <source>
        <dbReference type="Proteomes" id="UP001430953"/>
    </source>
</evidence>
<proteinExistence type="predicted"/>
<name>A0AAW2FK92_9HYME</name>
<dbReference type="Proteomes" id="UP001430953">
    <property type="component" value="Unassembled WGS sequence"/>
</dbReference>
<sequence>MKCIINTQKSIFKYKYAVVKFFNGSGNQPDKFNTLNLVLYRGSNECKDDELQNSCLTTIGIVIALTLFCYVYHYVIVRKS</sequence>
<protein>
    <submittedName>
        <fullName evidence="2">Uncharacterized protein</fullName>
    </submittedName>
</protein>
<reference evidence="2 3" key="1">
    <citation type="submission" date="2023-03" db="EMBL/GenBank/DDBJ databases">
        <title>High recombination rates correlate with genetic variation in Cardiocondyla obscurior ants.</title>
        <authorList>
            <person name="Errbii M."/>
        </authorList>
    </citation>
    <scope>NUCLEOTIDE SEQUENCE [LARGE SCALE GENOMIC DNA]</scope>
    <source>
        <strain evidence="2">Alpha-2009</strain>
        <tissue evidence="2">Whole body</tissue>
    </source>
</reference>
<gene>
    <name evidence="2" type="ORF">PUN28_011704</name>
</gene>
<comment type="caution">
    <text evidence="2">The sequence shown here is derived from an EMBL/GenBank/DDBJ whole genome shotgun (WGS) entry which is preliminary data.</text>
</comment>
<dbReference type="AlphaFoldDB" id="A0AAW2FK92"/>
<evidence type="ECO:0000256" key="1">
    <source>
        <dbReference type="SAM" id="Phobius"/>
    </source>
</evidence>
<keyword evidence="1" id="KW-0472">Membrane</keyword>
<evidence type="ECO:0000313" key="2">
    <source>
        <dbReference type="EMBL" id="KAL0114577.1"/>
    </source>
</evidence>
<feature type="transmembrane region" description="Helical" evidence="1">
    <location>
        <begin position="58"/>
        <end position="77"/>
    </location>
</feature>
<keyword evidence="3" id="KW-1185">Reference proteome</keyword>
<organism evidence="2 3">
    <name type="scientific">Cardiocondyla obscurior</name>
    <dbReference type="NCBI Taxonomy" id="286306"/>
    <lineage>
        <taxon>Eukaryota</taxon>
        <taxon>Metazoa</taxon>
        <taxon>Ecdysozoa</taxon>
        <taxon>Arthropoda</taxon>
        <taxon>Hexapoda</taxon>
        <taxon>Insecta</taxon>
        <taxon>Pterygota</taxon>
        <taxon>Neoptera</taxon>
        <taxon>Endopterygota</taxon>
        <taxon>Hymenoptera</taxon>
        <taxon>Apocrita</taxon>
        <taxon>Aculeata</taxon>
        <taxon>Formicoidea</taxon>
        <taxon>Formicidae</taxon>
        <taxon>Myrmicinae</taxon>
        <taxon>Cardiocondyla</taxon>
    </lineage>
</organism>